<dbReference type="InterPro" id="IPR041685">
    <property type="entry name" value="AAA_GajA/Old/RecF-like"/>
</dbReference>
<dbReference type="OrthoDB" id="9815944at2"/>
<protein>
    <recommendedName>
        <fullName evidence="1">Endonuclease GajA/Old nuclease/RecF-like AAA domain-containing protein</fullName>
    </recommendedName>
</protein>
<dbReference type="Proteomes" id="UP000197019">
    <property type="component" value="Chromosome"/>
</dbReference>
<evidence type="ECO:0000313" key="2">
    <source>
        <dbReference type="EMBL" id="ASF47331.1"/>
    </source>
</evidence>
<feature type="domain" description="Endonuclease GajA/Old nuclease/RecF-like AAA" evidence="1">
    <location>
        <begin position="1"/>
        <end position="397"/>
    </location>
</feature>
<dbReference type="KEGG" id="mpsy:CEK71_15365"/>
<dbReference type="InterPro" id="IPR027417">
    <property type="entry name" value="P-loop_NTPase"/>
</dbReference>
<dbReference type="SUPFAM" id="SSF52540">
    <property type="entry name" value="P-loop containing nucleoside triphosphate hydrolases"/>
    <property type="match status" value="1"/>
</dbReference>
<accession>A0A1Z4C1E6</accession>
<dbReference type="RefSeq" id="WP_088620203.1">
    <property type="nucleotide sequence ID" value="NZ_CP022129.1"/>
</dbReference>
<dbReference type="EMBL" id="CP022129">
    <property type="protein sequence ID" value="ASF47331.1"/>
    <property type="molecule type" value="Genomic_DNA"/>
</dbReference>
<evidence type="ECO:0000313" key="3">
    <source>
        <dbReference type="Proteomes" id="UP000197019"/>
    </source>
</evidence>
<gene>
    <name evidence="2" type="ORF">CEK71_15365</name>
</gene>
<dbReference type="Gene3D" id="3.40.50.300">
    <property type="entry name" value="P-loop containing nucleotide triphosphate hydrolases"/>
    <property type="match status" value="1"/>
</dbReference>
<organism evidence="2 3">
    <name type="scientific">Methylovulum psychrotolerans</name>
    <dbReference type="NCBI Taxonomy" id="1704499"/>
    <lineage>
        <taxon>Bacteria</taxon>
        <taxon>Pseudomonadati</taxon>
        <taxon>Pseudomonadota</taxon>
        <taxon>Gammaproteobacteria</taxon>
        <taxon>Methylococcales</taxon>
        <taxon>Methylococcaceae</taxon>
        <taxon>Methylovulum</taxon>
    </lineage>
</organism>
<dbReference type="AlphaFoldDB" id="A0A1Z4C1E6"/>
<dbReference type="Pfam" id="PF13175">
    <property type="entry name" value="AAA_15"/>
    <property type="match status" value="1"/>
</dbReference>
<dbReference type="InterPro" id="IPR051396">
    <property type="entry name" value="Bact_Antivir_Def_Nuclease"/>
</dbReference>
<proteinExistence type="predicted"/>
<evidence type="ECO:0000259" key="1">
    <source>
        <dbReference type="Pfam" id="PF13175"/>
    </source>
</evidence>
<sequence>MKLEVSVKNLGQIKEANFHIRPITVITGPNGTGKSFFTKSLYSILNVVNKNIYHDSINQMILKIRLRLDVIRGFGIQEQSEAESISGDIQEIKDGLLQLQKEFERANDLKIIDFFAFTAAKMVAMEAIYQSFLSFCQKYDNNPKAISKNNAEIINSYFEDFLKQAKSPAQYYSDDIRQHLENELKENFQISSLSDLISFGKDELEIRIDEFCLKLDNNGFHLGMPTEFINEVANLSNVIFFESPAYWKVRDALNSAQDNKTIFQHKNDVLTGVPKYFYDLDTALKTKTKTEGAFKSATDLLARTLGGEFIFKGDELSFKDKSGREISKNLMSFGMTNLGMIQALLKYNIITAGSFIFIDEPETNLHPDWQVKLVEVLLLLAQGGVNIVITTHSSDLVKALEVKIKKLPIEVMEDFLSVHFVDIGGELLNFESEGRLQQLIESRSLLNAAYEELYFSDL</sequence>
<reference evidence="2 3" key="1">
    <citation type="submission" date="2017-06" db="EMBL/GenBank/DDBJ databases">
        <title>Genome Sequencing of the methanotroph Methylovulum psychrotolerants str. HV10-M2 isolated from a high-altitude environment.</title>
        <authorList>
            <person name="Mateos-Rivera A."/>
        </authorList>
    </citation>
    <scope>NUCLEOTIDE SEQUENCE [LARGE SCALE GENOMIC DNA]</scope>
    <source>
        <strain evidence="2 3">HV10_M2</strain>
    </source>
</reference>
<keyword evidence="3" id="KW-1185">Reference proteome</keyword>
<dbReference type="PANTHER" id="PTHR43581:SF2">
    <property type="entry name" value="EXCINUCLEASE ATPASE SUBUNIT"/>
    <property type="match status" value="1"/>
</dbReference>
<name>A0A1Z4C1E6_9GAMM</name>
<dbReference type="PANTHER" id="PTHR43581">
    <property type="entry name" value="ATP/GTP PHOSPHATASE"/>
    <property type="match status" value="1"/>
</dbReference>